<evidence type="ECO:0000313" key="2">
    <source>
        <dbReference type="Proteomes" id="UP000326799"/>
    </source>
</evidence>
<gene>
    <name evidence="1" type="ORF">BDV33DRAFT_174250</name>
</gene>
<dbReference type="Proteomes" id="UP000326799">
    <property type="component" value="Unassembled WGS sequence"/>
</dbReference>
<sequence>MDIQLVSALSVASFHPFPTVSRPRTLTKGTRPREVMTGGTTVFYVPKATLKQSQASSGPITSFEPRVINNFHLRHFNPQSKETSPDNSVFAVLLNGSGAFQAVPAPCAWFFPVSQRGQSSRHVCE</sequence>
<proteinExistence type="predicted"/>
<accession>A0A5N6EQN7</accession>
<dbReference type="EMBL" id="ML733441">
    <property type="protein sequence ID" value="KAB8219213.1"/>
    <property type="molecule type" value="Genomic_DNA"/>
</dbReference>
<protein>
    <submittedName>
        <fullName evidence="1">Uncharacterized protein</fullName>
    </submittedName>
</protein>
<evidence type="ECO:0000313" key="1">
    <source>
        <dbReference type="EMBL" id="KAB8219213.1"/>
    </source>
</evidence>
<dbReference type="AlphaFoldDB" id="A0A5N6EQN7"/>
<organism evidence="1 2">
    <name type="scientific">Aspergillus novoparasiticus</name>
    <dbReference type="NCBI Taxonomy" id="986946"/>
    <lineage>
        <taxon>Eukaryota</taxon>
        <taxon>Fungi</taxon>
        <taxon>Dikarya</taxon>
        <taxon>Ascomycota</taxon>
        <taxon>Pezizomycotina</taxon>
        <taxon>Eurotiomycetes</taxon>
        <taxon>Eurotiomycetidae</taxon>
        <taxon>Eurotiales</taxon>
        <taxon>Aspergillaceae</taxon>
        <taxon>Aspergillus</taxon>
        <taxon>Aspergillus subgen. Circumdati</taxon>
    </lineage>
</organism>
<reference evidence="1 2" key="1">
    <citation type="submission" date="2019-04" db="EMBL/GenBank/DDBJ databases">
        <title>Fungal friends and foes A comparative genomics study of 23 Aspergillus species from section Flavi.</title>
        <authorList>
            <consortium name="DOE Joint Genome Institute"/>
            <person name="Kjaerbolling I."/>
            <person name="Vesth T.C."/>
            <person name="Frisvad J.C."/>
            <person name="Nybo J.L."/>
            <person name="Theobald S."/>
            <person name="Kildgaard S."/>
            <person name="Petersen T.I."/>
            <person name="Kuo A."/>
            <person name="Sato A."/>
            <person name="Lyhne E.K."/>
            <person name="Kogle M.E."/>
            <person name="Wiebenga A."/>
            <person name="Kun R.S."/>
            <person name="Lubbers R.J."/>
            <person name="Makela M.R."/>
            <person name="Barry K."/>
            <person name="Chovatia M."/>
            <person name="Clum A."/>
            <person name="Daum C."/>
            <person name="Haridas S."/>
            <person name="He G."/>
            <person name="LaButti K."/>
            <person name="Lipzen A."/>
            <person name="Mondo S."/>
            <person name="Pangilinan J."/>
            <person name="Riley R."/>
            <person name="Salamov A."/>
            <person name="Simmons B.A."/>
            <person name="Magnuson J.K."/>
            <person name="Henrissat B."/>
            <person name="Mortensen U.H."/>
            <person name="Larsen T.O."/>
            <person name="De vries R.P."/>
            <person name="Grigoriev I.V."/>
            <person name="Machida M."/>
            <person name="Baker S.E."/>
            <person name="Andersen M.R."/>
        </authorList>
    </citation>
    <scope>NUCLEOTIDE SEQUENCE [LARGE SCALE GENOMIC DNA]</scope>
    <source>
        <strain evidence="1 2">CBS 126849</strain>
    </source>
</reference>
<name>A0A5N6EQN7_9EURO</name>
<keyword evidence="2" id="KW-1185">Reference proteome</keyword>